<dbReference type="Pfam" id="PF00003">
    <property type="entry name" value="7tm_3"/>
    <property type="match status" value="1"/>
</dbReference>
<feature type="transmembrane region" description="Helical" evidence="10">
    <location>
        <begin position="813"/>
        <end position="837"/>
    </location>
</feature>
<dbReference type="InterPro" id="IPR028082">
    <property type="entry name" value="Peripla_BP_I"/>
</dbReference>
<dbReference type="AlphaFoldDB" id="A0A0L0SYU1"/>
<protein>
    <recommendedName>
        <fullName evidence="11">G-protein coupled receptors family 3 profile domain-containing protein</fullName>
    </recommendedName>
</protein>
<feature type="transmembrane region" description="Helical" evidence="10">
    <location>
        <begin position="849"/>
        <end position="871"/>
    </location>
</feature>
<keyword evidence="8" id="KW-0325">Glycoprotein</keyword>
<gene>
    <name evidence="12" type="ORF">AMAG_19637</name>
</gene>
<keyword evidence="13" id="KW-1185">Reference proteome</keyword>
<keyword evidence="5" id="KW-0677">Repeat</keyword>
<dbReference type="GO" id="GO:0005886">
    <property type="term" value="C:plasma membrane"/>
    <property type="evidence" value="ECO:0007669"/>
    <property type="project" value="InterPro"/>
</dbReference>
<dbReference type="CDD" id="cd06354">
    <property type="entry name" value="PBP1_PrnA-like"/>
    <property type="match status" value="1"/>
</dbReference>
<dbReference type="InterPro" id="IPR017978">
    <property type="entry name" value="GPCR_3_C"/>
</dbReference>
<dbReference type="SUPFAM" id="SSF53822">
    <property type="entry name" value="Periplasmic binding protein-like I"/>
    <property type="match status" value="1"/>
</dbReference>
<reference evidence="13" key="2">
    <citation type="submission" date="2009-11" db="EMBL/GenBank/DDBJ databases">
        <title>The Genome Sequence of Allomyces macrogynus strain ATCC 38327.</title>
        <authorList>
            <consortium name="The Broad Institute Genome Sequencing Platform"/>
            <person name="Russ C."/>
            <person name="Cuomo C."/>
            <person name="Shea T."/>
            <person name="Young S.K."/>
            <person name="Zeng Q."/>
            <person name="Koehrsen M."/>
            <person name="Haas B."/>
            <person name="Borodovsky M."/>
            <person name="Guigo R."/>
            <person name="Alvarado L."/>
            <person name="Berlin A."/>
            <person name="Borenstein D."/>
            <person name="Chen Z."/>
            <person name="Engels R."/>
            <person name="Freedman E."/>
            <person name="Gellesch M."/>
            <person name="Goldberg J."/>
            <person name="Griggs A."/>
            <person name="Gujja S."/>
            <person name="Heiman D."/>
            <person name="Hepburn T."/>
            <person name="Howarth C."/>
            <person name="Jen D."/>
            <person name="Larson L."/>
            <person name="Lewis B."/>
            <person name="Mehta T."/>
            <person name="Park D."/>
            <person name="Pearson M."/>
            <person name="Roberts A."/>
            <person name="Saif S."/>
            <person name="Shenoy N."/>
            <person name="Sisk P."/>
            <person name="Stolte C."/>
            <person name="Sykes S."/>
            <person name="Walk T."/>
            <person name="White J."/>
            <person name="Yandava C."/>
            <person name="Burger G."/>
            <person name="Gray M.W."/>
            <person name="Holland P.W.H."/>
            <person name="King N."/>
            <person name="Lang F.B.F."/>
            <person name="Roger A.J."/>
            <person name="Ruiz-Trillo I."/>
            <person name="Lander E."/>
            <person name="Nusbaum C."/>
        </authorList>
    </citation>
    <scope>NUCLEOTIDE SEQUENCE [LARGE SCALE GENOMIC DNA]</scope>
    <source>
        <strain evidence="13">ATCC 38327</strain>
    </source>
</reference>
<dbReference type="eggNOG" id="KOG1056">
    <property type="taxonomic scope" value="Eukaryota"/>
</dbReference>
<proteinExistence type="predicted"/>
<feature type="transmembrane region" description="Helical" evidence="10">
    <location>
        <begin position="729"/>
        <end position="750"/>
    </location>
</feature>
<name>A0A0L0SYU1_ALLM3</name>
<dbReference type="EMBL" id="GG745353">
    <property type="protein sequence ID" value="KNE67565.1"/>
    <property type="molecule type" value="Genomic_DNA"/>
</dbReference>
<evidence type="ECO:0000259" key="11">
    <source>
        <dbReference type="PROSITE" id="PS50259"/>
    </source>
</evidence>
<keyword evidence="7 10" id="KW-0472">Membrane</keyword>
<dbReference type="VEuPathDB" id="FungiDB:AMAG_19637"/>
<evidence type="ECO:0000256" key="2">
    <source>
        <dbReference type="ARBA" id="ARBA00022441"/>
    </source>
</evidence>
<dbReference type="STRING" id="578462.A0A0L0SYU1"/>
<dbReference type="InterPro" id="IPR003760">
    <property type="entry name" value="PnrA-like"/>
</dbReference>
<dbReference type="PROSITE" id="PS50259">
    <property type="entry name" value="G_PROTEIN_RECEP_F3_4"/>
    <property type="match status" value="1"/>
</dbReference>
<feature type="compositionally biased region" description="Polar residues" evidence="9">
    <location>
        <begin position="973"/>
        <end position="982"/>
    </location>
</feature>
<feature type="region of interest" description="Disordered" evidence="9">
    <location>
        <begin position="918"/>
        <end position="937"/>
    </location>
</feature>
<feature type="domain" description="G-protein coupled receptors family 3 profile" evidence="11">
    <location>
        <begin position="664"/>
        <end position="922"/>
    </location>
</feature>
<evidence type="ECO:0000256" key="3">
    <source>
        <dbReference type="ARBA" id="ARBA00022692"/>
    </source>
</evidence>
<dbReference type="Gene3D" id="2.120.10.80">
    <property type="entry name" value="Kelch-type beta propeller"/>
    <property type="match status" value="2"/>
</dbReference>
<evidence type="ECO:0000256" key="6">
    <source>
        <dbReference type="ARBA" id="ARBA00022989"/>
    </source>
</evidence>
<evidence type="ECO:0000313" key="13">
    <source>
        <dbReference type="Proteomes" id="UP000054350"/>
    </source>
</evidence>
<keyword evidence="4" id="KW-0732">Signal</keyword>
<evidence type="ECO:0000256" key="10">
    <source>
        <dbReference type="SAM" id="Phobius"/>
    </source>
</evidence>
<dbReference type="SUPFAM" id="SSF117281">
    <property type="entry name" value="Kelch motif"/>
    <property type="match status" value="1"/>
</dbReference>
<dbReference type="Pfam" id="PF02608">
    <property type="entry name" value="Bmp"/>
    <property type="match status" value="1"/>
</dbReference>
<dbReference type="GO" id="GO:0004930">
    <property type="term" value="F:G protein-coupled receptor activity"/>
    <property type="evidence" value="ECO:0007669"/>
    <property type="project" value="InterPro"/>
</dbReference>
<evidence type="ECO:0000256" key="1">
    <source>
        <dbReference type="ARBA" id="ARBA00004141"/>
    </source>
</evidence>
<evidence type="ECO:0000256" key="4">
    <source>
        <dbReference type="ARBA" id="ARBA00022729"/>
    </source>
</evidence>
<dbReference type="Proteomes" id="UP000054350">
    <property type="component" value="Unassembled WGS sequence"/>
</dbReference>
<keyword evidence="2" id="KW-0880">Kelch repeat</keyword>
<dbReference type="eggNOG" id="KOG0379">
    <property type="taxonomic scope" value="Eukaryota"/>
</dbReference>
<organism evidence="12 13">
    <name type="scientific">Allomyces macrogynus (strain ATCC 38327)</name>
    <name type="common">Allomyces javanicus var. macrogynus</name>
    <dbReference type="NCBI Taxonomy" id="578462"/>
    <lineage>
        <taxon>Eukaryota</taxon>
        <taxon>Fungi</taxon>
        <taxon>Fungi incertae sedis</taxon>
        <taxon>Blastocladiomycota</taxon>
        <taxon>Blastocladiomycetes</taxon>
        <taxon>Blastocladiales</taxon>
        <taxon>Blastocladiaceae</taxon>
        <taxon>Allomyces</taxon>
    </lineage>
</organism>
<dbReference type="SMART" id="SM00612">
    <property type="entry name" value="Kelch"/>
    <property type="match status" value="2"/>
</dbReference>
<keyword evidence="3 10" id="KW-0812">Transmembrane</keyword>
<feature type="compositionally biased region" description="Low complexity" evidence="9">
    <location>
        <begin position="985"/>
        <end position="1006"/>
    </location>
</feature>
<evidence type="ECO:0000313" key="12">
    <source>
        <dbReference type="EMBL" id="KNE67565.1"/>
    </source>
</evidence>
<reference evidence="12 13" key="1">
    <citation type="submission" date="2009-11" db="EMBL/GenBank/DDBJ databases">
        <title>Annotation of Allomyces macrogynus ATCC 38327.</title>
        <authorList>
            <consortium name="The Broad Institute Genome Sequencing Platform"/>
            <person name="Russ C."/>
            <person name="Cuomo C."/>
            <person name="Burger G."/>
            <person name="Gray M.W."/>
            <person name="Holland P.W.H."/>
            <person name="King N."/>
            <person name="Lang F.B.F."/>
            <person name="Roger A.J."/>
            <person name="Ruiz-Trillo I."/>
            <person name="Young S.K."/>
            <person name="Zeng Q."/>
            <person name="Gargeya S."/>
            <person name="Fitzgerald M."/>
            <person name="Haas B."/>
            <person name="Abouelleil A."/>
            <person name="Alvarado L."/>
            <person name="Arachchi H.M."/>
            <person name="Berlin A."/>
            <person name="Chapman S.B."/>
            <person name="Gearin G."/>
            <person name="Goldberg J."/>
            <person name="Griggs A."/>
            <person name="Gujja S."/>
            <person name="Hansen M."/>
            <person name="Heiman D."/>
            <person name="Howarth C."/>
            <person name="Larimer J."/>
            <person name="Lui A."/>
            <person name="MacDonald P.J.P."/>
            <person name="McCowen C."/>
            <person name="Montmayeur A."/>
            <person name="Murphy C."/>
            <person name="Neiman D."/>
            <person name="Pearson M."/>
            <person name="Priest M."/>
            <person name="Roberts A."/>
            <person name="Saif S."/>
            <person name="Shea T."/>
            <person name="Sisk P."/>
            <person name="Stolte C."/>
            <person name="Sykes S."/>
            <person name="Wortman J."/>
            <person name="Nusbaum C."/>
            <person name="Birren B."/>
        </authorList>
    </citation>
    <scope>NUCLEOTIDE SEQUENCE [LARGE SCALE GENOMIC DNA]</scope>
    <source>
        <strain evidence="12 13">ATCC 38327</strain>
    </source>
</reference>
<dbReference type="Gene3D" id="3.40.50.2300">
    <property type="match status" value="2"/>
</dbReference>
<feature type="transmembrane region" description="Helical" evidence="10">
    <location>
        <begin position="877"/>
        <end position="899"/>
    </location>
</feature>
<evidence type="ECO:0000256" key="8">
    <source>
        <dbReference type="ARBA" id="ARBA00023180"/>
    </source>
</evidence>
<dbReference type="InterPro" id="IPR015915">
    <property type="entry name" value="Kelch-typ_b-propeller"/>
</dbReference>
<evidence type="ECO:0000256" key="9">
    <source>
        <dbReference type="SAM" id="MobiDB-lite"/>
    </source>
</evidence>
<accession>A0A0L0SYU1</accession>
<dbReference type="InterPro" id="IPR006652">
    <property type="entry name" value="Kelch_1"/>
</dbReference>
<feature type="region of interest" description="Disordered" evidence="9">
    <location>
        <begin position="957"/>
        <end position="1015"/>
    </location>
</feature>
<keyword evidence="6 10" id="KW-1133">Transmembrane helix</keyword>
<feature type="transmembrane region" description="Helical" evidence="10">
    <location>
        <begin position="700"/>
        <end position="723"/>
    </location>
</feature>
<dbReference type="OrthoDB" id="2151837at2759"/>
<evidence type="ECO:0000256" key="7">
    <source>
        <dbReference type="ARBA" id="ARBA00023136"/>
    </source>
</evidence>
<dbReference type="PANTHER" id="PTHR46093">
    <property type="entry name" value="ACYL-COA-BINDING DOMAIN-CONTAINING PROTEIN 5"/>
    <property type="match status" value="1"/>
</dbReference>
<sequence length="1015" mass="105958">MFLGTVPFLRLAIDGCNSVARLNPSVTCGASYVDLSSGNTATIATGISNVVTSTGDDVFFSTTFLSADAMEQAALAHPSKSFVLIDSVPSQTYPNMAGITFAEDQAGFLAGALAAVFSQVKKIGVIGGLPIAPVKKYVNGYLNGALSLCPTCEIYNVYVPSFSNETLGQAAARSLMAQGVDVIFGGMGSAAILSAAQQQTFVIGVDSDEAQTTFLGRQAIDYLLGSAIKNVDVAVASAINNVLAGRLGGYNLVLDSSLKGVGLSALNSTTIKDFSASVTVSIKTATDMCATTAFYSRASVLTVIRNNLDSRTLFTKVLPSGFMEPLTADSPKTWYDVAPFGARNKVPNGLQGHSALVLPSNQVLVWGGQTVIGDFPQHASVLDYDPLTWRADTPASSSAIPPGRMFHAAAVTQRAGTSFMYVFGGQGDNAVIYADTWRYDVATRTWTMLATTTAPSNRTDSAYASVGTTLFLFGGLSPSGEVLSDLWALDLTTEQWTQVTAFGTAPGARRHAAMTAVNGTKLALFGGTDGNRNPTSKLHVLDTTTRTWTQVSPSGDVAPPAAERVGAVTLDEKRVLYTGGVGAGGSLNSTWVWKMHTNQWVVANQDAGYGPLPAVPGFSICSPATLPVVLAISGVASNPGGGVLVSFASAEPPLPAPGVIDQGAKIAVTVINVVGLVAVLGIMGVLITHRSHKVVKASNWKYGIAILIGSILISLGIIATSWVPDSRQGVMVVASMISSGFDLIFSALVVKTNMIYSIFTARKSFKPNKWQNYGFIVLVQVAQFVIVGLWFVFDSNPTRTLSLGGVAWVVRTVNVNWVVLATIPIAGLTIAGLVLSFKTRNVTSRFNEGAHIATAMYLFAFSLVVVAPVALVLDSPFVVYIITSLLITLTNFGVIGIYYGPKLVSIFAPPPETVLTGSVTASSTGADTTDSGDSGSGSANALRCKYCKQQIGTATASNSGGNTLQRVPVMPRSPSSMKQSLVKNAASSVLASAPSSPAKESSGSDSPFKDVKGGR</sequence>
<comment type="subcellular location">
    <subcellularLocation>
        <location evidence="1">Membrane</location>
        <topology evidence="1">Multi-pass membrane protein</topology>
    </subcellularLocation>
</comment>
<feature type="transmembrane region" description="Helical" evidence="10">
    <location>
        <begin position="770"/>
        <end position="793"/>
    </location>
</feature>
<dbReference type="PANTHER" id="PTHR46093:SF18">
    <property type="entry name" value="FIBRONECTIN TYPE-III DOMAIN-CONTAINING PROTEIN"/>
    <property type="match status" value="1"/>
</dbReference>
<evidence type="ECO:0000256" key="5">
    <source>
        <dbReference type="ARBA" id="ARBA00022737"/>
    </source>
</evidence>
<feature type="transmembrane region" description="Helical" evidence="10">
    <location>
        <begin position="666"/>
        <end position="688"/>
    </location>
</feature>
<dbReference type="Pfam" id="PF24681">
    <property type="entry name" value="Kelch_KLHDC2_KLHL20_DRC7"/>
    <property type="match status" value="1"/>
</dbReference>